<comment type="caution">
    <text evidence="3">The sequence shown here is derived from an EMBL/GenBank/DDBJ whole genome shotgun (WGS) entry which is preliminary data.</text>
</comment>
<protein>
    <submittedName>
        <fullName evidence="3">Putative Gag-polypeptide of LTR copia-type</fullName>
    </submittedName>
</protein>
<accession>A0A6L2N720</accession>
<name>A0A6L2N720_TANCI</name>
<feature type="compositionally biased region" description="Basic and acidic residues" evidence="1">
    <location>
        <begin position="173"/>
        <end position="184"/>
    </location>
</feature>
<evidence type="ECO:0000259" key="2">
    <source>
        <dbReference type="Pfam" id="PF14244"/>
    </source>
</evidence>
<reference evidence="3" key="1">
    <citation type="journal article" date="2019" name="Sci. Rep.">
        <title>Draft genome of Tanacetum cinerariifolium, the natural source of mosquito coil.</title>
        <authorList>
            <person name="Yamashiro T."/>
            <person name="Shiraishi A."/>
            <person name="Satake H."/>
            <person name="Nakayama K."/>
        </authorList>
    </citation>
    <scope>NUCLEOTIDE SEQUENCE</scope>
</reference>
<feature type="compositionally biased region" description="Acidic residues" evidence="1">
    <location>
        <begin position="161"/>
        <end position="172"/>
    </location>
</feature>
<evidence type="ECO:0000256" key="1">
    <source>
        <dbReference type="SAM" id="MobiDB-lite"/>
    </source>
</evidence>
<proteinExistence type="predicted"/>
<dbReference type="EMBL" id="BKCJ010008171">
    <property type="protein sequence ID" value="GEU80912.1"/>
    <property type="molecule type" value="Genomic_DNA"/>
</dbReference>
<gene>
    <name evidence="3" type="ORF">Tci_052890</name>
</gene>
<feature type="non-terminal residue" evidence="3">
    <location>
        <position position="273"/>
    </location>
</feature>
<feature type="domain" description="Retrotransposon Copia-like N-terminal" evidence="2">
    <location>
        <begin position="13"/>
        <end position="42"/>
    </location>
</feature>
<sequence length="273" mass="30787">MVEGDKPSKDKDRTENYKVWVAAIQLALHTRNKLGFINGKCVRHESDALLQDQWDRHTIDRYFELVGYPLNFKKKDNQNVSSNVAVAGNKVNQKPGSSVTHPFTDDQLQKLVALISDKSGSGYVPDVKFYERMFSFKNESENKGYEMVSQDLNNLKKFINFDEDTGSDEPYDYNERVKTTRQSEDTDPSSLGGTKNTSGTKKDDGGHPSTPEEATMKSLAMQIAAKPVFHERTKHFEIELFFLREKVSAGIDVVQILGASSKKPQLLQPNECA</sequence>
<evidence type="ECO:0000313" key="3">
    <source>
        <dbReference type="EMBL" id="GEU80912.1"/>
    </source>
</evidence>
<dbReference type="InterPro" id="IPR029472">
    <property type="entry name" value="Copia-like_N"/>
</dbReference>
<dbReference type="Pfam" id="PF14244">
    <property type="entry name" value="Retrotran_gag_3"/>
    <property type="match status" value="1"/>
</dbReference>
<organism evidence="3">
    <name type="scientific">Tanacetum cinerariifolium</name>
    <name type="common">Dalmatian daisy</name>
    <name type="synonym">Chrysanthemum cinerariifolium</name>
    <dbReference type="NCBI Taxonomy" id="118510"/>
    <lineage>
        <taxon>Eukaryota</taxon>
        <taxon>Viridiplantae</taxon>
        <taxon>Streptophyta</taxon>
        <taxon>Embryophyta</taxon>
        <taxon>Tracheophyta</taxon>
        <taxon>Spermatophyta</taxon>
        <taxon>Magnoliopsida</taxon>
        <taxon>eudicotyledons</taxon>
        <taxon>Gunneridae</taxon>
        <taxon>Pentapetalae</taxon>
        <taxon>asterids</taxon>
        <taxon>campanulids</taxon>
        <taxon>Asterales</taxon>
        <taxon>Asteraceae</taxon>
        <taxon>Asteroideae</taxon>
        <taxon>Anthemideae</taxon>
        <taxon>Anthemidinae</taxon>
        <taxon>Tanacetum</taxon>
    </lineage>
</organism>
<dbReference type="AlphaFoldDB" id="A0A6L2N720"/>
<feature type="compositionally biased region" description="Polar residues" evidence="1">
    <location>
        <begin position="188"/>
        <end position="199"/>
    </location>
</feature>
<feature type="region of interest" description="Disordered" evidence="1">
    <location>
        <begin position="161"/>
        <end position="212"/>
    </location>
</feature>